<proteinExistence type="predicted"/>
<evidence type="ECO:0000313" key="1">
    <source>
        <dbReference type="EMBL" id="CAG6791584.1"/>
    </source>
</evidence>
<accession>A0A8D9BU61</accession>
<dbReference type="EMBL" id="HBUF01677030">
    <property type="protein sequence ID" value="CAG6791584.1"/>
    <property type="molecule type" value="Transcribed_RNA"/>
</dbReference>
<sequence length="100" mass="11631">MIETGRRGLIRSVQVVIASPGKDTRQWMSWDSRFNMMQLVIIADIIICRPDRPSYKLALNDMISIMLADIYLPMAIHYKSFSETFFCFISYQNVLSSIFL</sequence>
<dbReference type="AlphaFoldDB" id="A0A8D9BU61"/>
<protein>
    <submittedName>
        <fullName evidence="1">Uncharacterized protein</fullName>
    </submittedName>
</protein>
<reference evidence="1" key="1">
    <citation type="submission" date="2021-05" db="EMBL/GenBank/DDBJ databases">
        <authorList>
            <person name="Alioto T."/>
            <person name="Alioto T."/>
            <person name="Gomez Garrido J."/>
        </authorList>
    </citation>
    <scope>NUCLEOTIDE SEQUENCE</scope>
</reference>
<name>A0A8D9BU61_9HEMI</name>
<organism evidence="1">
    <name type="scientific">Cacopsylla melanoneura</name>
    <dbReference type="NCBI Taxonomy" id="428564"/>
    <lineage>
        <taxon>Eukaryota</taxon>
        <taxon>Metazoa</taxon>
        <taxon>Ecdysozoa</taxon>
        <taxon>Arthropoda</taxon>
        <taxon>Hexapoda</taxon>
        <taxon>Insecta</taxon>
        <taxon>Pterygota</taxon>
        <taxon>Neoptera</taxon>
        <taxon>Paraneoptera</taxon>
        <taxon>Hemiptera</taxon>
        <taxon>Sternorrhyncha</taxon>
        <taxon>Psylloidea</taxon>
        <taxon>Psyllidae</taxon>
        <taxon>Psyllinae</taxon>
        <taxon>Cacopsylla</taxon>
    </lineage>
</organism>